<evidence type="ECO:0000313" key="2">
    <source>
        <dbReference type="EnsemblMetazoa" id="PPA06300.1"/>
    </source>
</evidence>
<protein>
    <submittedName>
        <fullName evidence="2">Uncharacterized protein</fullName>
    </submittedName>
</protein>
<sequence>MLYGWDIPPASTRPRYLPFKPKGAQPTDTDPSPSSPIIDVVGSPSPAVTSNVFARSLVASADTIFHESVRTPAQSSQSISVLAPPLAQLDRDPCTIFQTKPLSPSLRFSIVNGSFPVVPAVADTSSILQGQFALPHFTSPLANSFPGSSFAALTVAQTFDPEIGRVVDGAIRKRKIEEESCNYCILRPKRIYAKVAIETSEKAEHSGRSSTELEFSRGSVSSQRSDRSSVKELSEKEQSIAMMVYALDQNDEMADFRPLKPSVPINVILYEKPTTRAPTDEELRDAQLAIALVIWLDSDQTDAIDIAALANLFLTRTILVPSEFEATVPGIENRIHQAIEKLFRVYRDV</sequence>
<feature type="region of interest" description="Disordered" evidence="1">
    <location>
        <begin position="1"/>
        <end position="34"/>
    </location>
</feature>
<feature type="compositionally biased region" description="Basic and acidic residues" evidence="1">
    <location>
        <begin position="224"/>
        <end position="234"/>
    </location>
</feature>
<dbReference type="AlphaFoldDB" id="A0A2A6CH24"/>
<dbReference type="Proteomes" id="UP000005239">
    <property type="component" value="Unassembled WGS sequence"/>
</dbReference>
<reference evidence="2" key="2">
    <citation type="submission" date="2022-06" db="UniProtKB">
        <authorList>
            <consortium name="EnsemblMetazoa"/>
        </authorList>
    </citation>
    <scope>IDENTIFICATION</scope>
    <source>
        <strain evidence="2">PS312</strain>
    </source>
</reference>
<accession>A0A8R1U8E8</accession>
<evidence type="ECO:0000256" key="1">
    <source>
        <dbReference type="SAM" id="MobiDB-lite"/>
    </source>
</evidence>
<proteinExistence type="predicted"/>
<accession>A0A2A6CH24</accession>
<reference evidence="3" key="1">
    <citation type="journal article" date="2008" name="Nat. Genet.">
        <title>The Pristionchus pacificus genome provides a unique perspective on nematode lifestyle and parasitism.</title>
        <authorList>
            <person name="Dieterich C."/>
            <person name="Clifton S.W."/>
            <person name="Schuster L.N."/>
            <person name="Chinwalla A."/>
            <person name="Delehaunty K."/>
            <person name="Dinkelacker I."/>
            <person name="Fulton L."/>
            <person name="Fulton R."/>
            <person name="Godfrey J."/>
            <person name="Minx P."/>
            <person name="Mitreva M."/>
            <person name="Roeseler W."/>
            <person name="Tian H."/>
            <person name="Witte H."/>
            <person name="Yang S.P."/>
            <person name="Wilson R.K."/>
            <person name="Sommer R.J."/>
        </authorList>
    </citation>
    <scope>NUCLEOTIDE SEQUENCE [LARGE SCALE GENOMIC DNA]</scope>
    <source>
        <strain evidence="3">PS312</strain>
    </source>
</reference>
<keyword evidence="3" id="KW-1185">Reference proteome</keyword>
<name>A0A2A6CH24_PRIPA</name>
<evidence type="ECO:0000313" key="3">
    <source>
        <dbReference type="Proteomes" id="UP000005239"/>
    </source>
</evidence>
<gene>
    <name evidence="2" type="primary">WBGene00095854</name>
</gene>
<dbReference type="EnsemblMetazoa" id="PPA06300.1">
    <property type="protein sequence ID" value="PPA06300.1"/>
    <property type="gene ID" value="WBGene00095854"/>
</dbReference>
<organism evidence="2 3">
    <name type="scientific">Pristionchus pacificus</name>
    <name type="common">Parasitic nematode worm</name>
    <dbReference type="NCBI Taxonomy" id="54126"/>
    <lineage>
        <taxon>Eukaryota</taxon>
        <taxon>Metazoa</taxon>
        <taxon>Ecdysozoa</taxon>
        <taxon>Nematoda</taxon>
        <taxon>Chromadorea</taxon>
        <taxon>Rhabditida</taxon>
        <taxon>Rhabditina</taxon>
        <taxon>Diplogasteromorpha</taxon>
        <taxon>Diplogasteroidea</taxon>
        <taxon>Neodiplogasteridae</taxon>
        <taxon>Pristionchus</taxon>
    </lineage>
</organism>
<feature type="region of interest" description="Disordered" evidence="1">
    <location>
        <begin position="206"/>
        <end position="234"/>
    </location>
</feature>